<evidence type="ECO:0008006" key="3">
    <source>
        <dbReference type="Google" id="ProtNLM"/>
    </source>
</evidence>
<organism evidence="1 2">
    <name type="scientific">Rhamnella rubrinervis</name>
    <dbReference type="NCBI Taxonomy" id="2594499"/>
    <lineage>
        <taxon>Eukaryota</taxon>
        <taxon>Viridiplantae</taxon>
        <taxon>Streptophyta</taxon>
        <taxon>Embryophyta</taxon>
        <taxon>Tracheophyta</taxon>
        <taxon>Spermatophyta</taxon>
        <taxon>Magnoliopsida</taxon>
        <taxon>eudicotyledons</taxon>
        <taxon>Gunneridae</taxon>
        <taxon>Pentapetalae</taxon>
        <taxon>rosids</taxon>
        <taxon>fabids</taxon>
        <taxon>Rosales</taxon>
        <taxon>Rhamnaceae</taxon>
        <taxon>rhamnoid group</taxon>
        <taxon>Rhamneae</taxon>
        <taxon>Rhamnella</taxon>
    </lineage>
</organism>
<dbReference type="OrthoDB" id="1886670at2759"/>
<dbReference type="Proteomes" id="UP000796880">
    <property type="component" value="Unassembled WGS sequence"/>
</dbReference>
<dbReference type="InterPro" id="IPR032710">
    <property type="entry name" value="NTF2-like_dom_sf"/>
</dbReference>
<dbReference type="EMBL" id="VOIH02000004">
    <property type="protein sequence ID" value="KAF3448602.1"/>
    <property type="molecule type" value="Genomic_DNA"/>
</dbReference>
<gene>
    <name evidence="1" type="ORF">FNV43_RR09315</name>
</gene>
<protein>
    <recommendedName>
        <fullName evidence="3">Nuclear transport factor 2 domain-containing protein</fullName>
    </recommendedName>
</protein>
<evidence type="ECO:0000313" key="1">
    <source>
        <dbReference type="EMBL" id="KAF3448602.1"/>
    </source>
</evidence>
<keyword evidence="2" id="KW-1185">Reference proteome</keyword>
<dbReference type="PANTHER" id="PTHR33698:SF1">
    <property type="entry name" value="NUCLEAR TRANSPORT FACTOR 2 (NTF2) FAMILY PROTEIN"/>
    <property type="match status" value="1"/>
</dbReference>
<dbReference type="Gene3D" id="3.10.450.50">
    <property type="match status" value="1"/>
</dbReference>
<reference evidence="1" key="1">
    <citation type="submission" date="2020-03" db="EMBL/GenBank/DDBJ databases">
        <title>A high-quality chromosome-level genome assembly of a woody plant with both climbing and erect habits, Rhamnella rubrinervis.</title>
        <authorList>
            <person name="Lu Z."/>
            <person name="Yang Y."/>
            <person name="Zhu X."/>
            <person name="Sun Y."/>
        </authorList>
    </citation>
    <scope>NUCLEOTIDE SEQUENCE</scope>
    <source>
        <strain evidence="1">BYM</strain>
        <tissue evidence="1">Leaf</tissue>
    </source>
</reference>
<dbReference type="PANTHER" id="PTHR33698">
    <property type="entry name" value="NUCLEAR TRANSPORT FACTOR 2 (NTF2)-LIKE PROTEIN"/>
    <property type="match status" value="1"/>
</dbReference>
<proteinExistence type="predicted"/>
<accession>A0A8K0H9W0</accession>
<comment type="caution">
    <text evidence="1">The sequence shown here is derived from an EMBL/GenBank/DDBJ whole genome shotgun (WGS) entry which is preliminary data.</text>
</comment>
<evidence type="ECO:0000313" key="2">
    <source>
        <dbReference type="Proteomes" id="UP000796880"/>
    </source>
</evidence>
<sequence>MPALGHFAFNRTTHFELHKMEMLQKSIHLQKKAENKLFKQQKHKLFPVMASKESTSFSSSPLSASHTIKEFYTCINEKNLKQLRDYISTDCYIEECSFSTPFQGKMEVVRFFEQLAASMGQNVKFSVKHVCEGDELTAAANWHLGIICLPSPQPKKNTNTNM</sequence>
<dbReference type="SUPFAM" id="SSF54427">
    <property type="entry name" value="NTF2-like"/>
    <property type="match status" value="1"/>
</dbReference>
<name>A0A8K0H9W0_9ROSA</name>
<dbReference type="AlphaFoldDB" id="A0A8K0H9W0"/>